<proteinExistence type="predicted"/>
<organism evidence="1">
    <name type="scientific">marine sediment metagenome</name>
    <dbReference type="NCBI Taxonomy" id="412755"/>
    <lineage>
        <taxon>unclassified sequences</taxon>
        <taxon>metagenomes</taxon>
        <taxon>ecological metagenomes</taxon>
    </lineage>
</organism>
<feature type="non-terminal residue" evidence="1">
    <location>
        <position position="1"/>
    </location>
</feature>
<protein>
    <submittedName>
        <fullName evidence="1">Uncharacterized protein</fullName>
    </submittedName>
</protein>
<comment type="caution">
    <text evidence="1">The sequence shown here is derived from an EMBL/GenBank/DDBJ whole genome shotgun (WGS) entry which is preliminary data.</text>
</comment>
<reference evidence="1" key="1">
    <citation type="journal article" date="2015" name="Nature">
        <title>Complex archaea that bridge the gap between prokaryotes and eukaryotes.</title>
        <authorList>
            <person name="Spang A."/>
            <person name="Saw J.H."/>
            <person name="Jorgensen S.L."/>
            <person name="Zaremba-Niedzwiedzka K."/>
            <person name="Martijn J."/>
            <person name="Lind A.E."/>
            <person name="van Eijk R."/>
            <person name="Schleper C."/>
            <person name="Guy L."/>
            <person name="Ettema T.J."/>
        </authorList>
    </citation>
    <scope>NUCLEOTIDE SEQUENCE</scope>
</reference>
<gene>
    <name evidence="1" type="ORF">LCGC14_2789750</name>
</gene>
<sequence length="127" mass="14249">HRDGWALRHLKLKVNDSLTAVSGMNCIDSLSSGADKSKNFVLEAGRTYKVHAGSIDGYCFLFVDGAEIVALQDPDPIDNSKYGKIGFTAWSSHIQIRNIIVRQISWKHLDMEYKSEFHPEKSGLNIK</sequence>
<evidence type="ECO:0000313" key="1">
    <source>
        <dbReference type="EMBL" id="KKK83799.1"/>
    </source>
</evidence>
<dbReference type="AlphaFoldDB" id="A0A0F9AZI1"/>
<name>A0A0F9AZI1_9ZZZZ</name>
<dbReference type="Gene3D" id="2.60.120.200">
    <property type="match status" value="1"/>
</dbReference>
<dbReference type="EMBL" id="LAZR01052060">
    <property type="protein sequence ID" value="KKK83799.1"/>
    <property type="molecule type" value="Genomic_DNA"/>
</dbReference>
<accession>A0A0F9AZI1</accession>